<dbReference type="InterPro" id="IPR003958">
    <property type="entry name" value="CBFA_NFYB_domain"/>
</dbReference>
<proteinExistence type="predicted"/>
<dbReference type="AlphaFoldDB" id="A0AAV5RK62"/>
<dbReference type="GO" id="GO:0016251">
    <property type="term" value="F:RNA polymerase II general transcription initiation factor activity"/>
    <property type="evidence" value="ECO:0007669"/>
    <property type="project" value="TreeGrafter"/>
</dbReference>
<reference evidence="5 6" key="1">
    <citation type="journal article" date="2023" name="Elife">
        <title>Identification of key yeast species and microbe-microbe interactions impacting larval growth of Drosophila in the wild.</title>
        <authorList>
            <person name="Mure A."/>
            <person name="Sugiura Y."/>
            <person name="Maeda R."/>
            <person name="Honda K."/>
            <person name="Sakurai N."/>
            <person name="Takahashi Y."/>
            <person name="Watada M."/>
            <person name="Katoh T."/>
            <person name="Gotoh A."/>
            <person name="Gotoh Y."/>
            <person name="Taniguchi I."/>
            <person name="Nakamura K."/>
            <person name="Hayashi T."/>
            <person name="Katayama T."/>
            <person name="Uemura T."/>
            <person name="Hattori Y."/>
        </authorList>
    </citation>
    <scope>NUCLEOTIDE SEQUENCE [LARGE SCALE GENOMIC DNA]</scope>
    <source>
        <strain evidence="5 6">SB-73</strain>
    </source>
</reference>
<evidence type="ECO:0000256" key="3">
    <source>
        <dbReference type="SAM" id="MobiDB-lite"/>
    </source>
</evidence>
<sequence>MSDTEKSTDENKSPLERNIKTQFPVARIKRLMQSDEDVGKVAQATPVVVAKALELFMIQLVDATCEKAKQKNAKRVSLSHLYNAVWEEEKFDFLRDVMQNYEEQLNAEPKRGRGPKKSQEKDAAKTAAPAAEVKDEE</sequence>
<dbReference type="Proteomes" id="UP001362899">
    <property type="component" value="Unassembled WGS sequence"/>
</dbReference>
<organism evidence="5 6">
    <name type="scientific">Starmerella bacillaris</name>
    <name type="common">Yeast</name>
    <name type="synonym">Candida zemplinina</name>
    <dbReference type="NCBI Taxonomy" id="1247836"/>
    <lineage>
        <taxon>Eukaryota</taxon>
        <taxon>Fungi</taxon>
        <taxon>Dikarya</taxon>
        <taxon>Ascomycota</taxon>
        <taxon>Saccharomycotina</taxon>
        <taxon>Dipodascomycetes</taxon>
        <taxon>Dipodascales</taxon>
        <taxon>Trichomonascaceae</taxon>
        <taxon>Starmerella</taxon>
    </lineage>
</organism>
<dbReference type="PANTHER" id="PTHR10252">
    <property type="entry name" value="HISTONE-LIKE TRANSCRIPTION FACTOR CCAAT-RELATED"/>
    <property type="match status" value="1"/>
</dbReference>
<name>A0AAV5RK62_STABA</name>
<dbReference type="CDD" id="cd22906">
    <property type="entry name" value="HFD_DRAP1"/>
    <property type="match status" value="1"/>
</dbReference>
<protein>
    <submittedName>
        <fullName evidence="5">Negative cofactor 2 transcription regulator complex subunit</fullName>
    </submittedName>
</protein>
<gene>
    <name evidence="5" type="ORF">DASB73_027910</name>
</gene>
<keyword evidence="6" id="KW-1185">Reference proteome</keyword>
<feature type="region of interest" description="Disordered" evidence="3">
    <location>
        <begin position="104"/>
        <end position="137"/>
    </location>
</feature>
<evidence type="ECO:0000256" key="1">
    <source>
        <dbReference type="ARBA" id="ARBA00004123"/>
    </source>
</evidence>
<dbReference type="GO" id="GO:0001046">
    <property type="term" value="F:core promoter sequence-specific DNA binding"/>
    <property type="evidence" value="ECO:0007669"/>
    <property type="project" value="TreeGrafter"/>
</dbReference>
<dbReference type="EMBL" id="BTGC01000008">
    <property type="protein sequence ID" value="GMM51828.1"/>
    <property type="molecule type" value="Genomic_DNA"/>
</dbReference>
<comment type="subcellular location">
    <subcellularLocation>
        <location evidence="1">Nucleus</location>
    </subcellularLocation>
</comment>
<dbReference type="InterPro" id="IPR009072">
    <property type="entry name" value="Histone-fold"/>
</dbReference>
<dbReference type="InterPro" id="IPR050568">
    <property type="entry name" value="Transcr_DNA_Rep_Reg"/>
</dbReference>
<dbReference type="GO" id="GO:0046982">
    <property type="term" value="F:protein heterodimerization activity"/>
    <property type="evidence" value="ECO:0007669"/>
    <property type="project" value="InterPro"/>
</dbReference>
<dbReference type="Pfam" id="PF00808">
    <property type="entry name" value="CBFD_NFYB_HMF"/>
    <property type="match status" value="1"/>
</dbReference>
<evidence type="ECO:0000313" key="6">
    <source>
        <dbReference type="Proteomes" id="UP001362899"/>
    </source>
</evidence>
<evidence type="ECO:0000259" key="4">
    <source>
        <dbReference type="Pfam" id="PF00808"/>
    </source>
</evidence>
<dbReference type="PANTHER" id="PTHR10252:SF5">
    <property type="entry name" value="DR1-ASSOCIATED COREPRESSOR"/>
    <property type="match status" value="1"/>
</dbReference>
<keyword evidence="2" id="KW-0539">Nucleus</keyword>
<dbReference type="Gene3D" id="1.10.20.10">
    <property type="entry name" value="Histone, subunit A"/>
    <property type="match status" value="1"/>
</dbReference>
<accession>A0AAV5RK62</accession>
<dbReference type="GO" id="GO:0017054">
    <property type="term" value="C:negative cofactor 2 complex"/>
    <property type="evidence" value="ECO:0007669"/>
    <property type="project" value="TreeGrafter"/>
</dbReference>
<comment type="caution">
    <text evidence="5">The sequence shown here is derived from an EMBL/GenBank/DDBJ whole genome shotgun (WGS) entry which is preliminary data.</text>
</comment>
<evidence type="ECO:0000313" key="5">
    <source>
        <dbReference type="EMBL" id="GMM51828.1"/>
    </source>
</evidence>
<feature type="domain" description="Transcription factor CBF/NF-Y/archaeal histone" evidence="4">
    <location>
        <begin position="22"/>
        <end position="85"/>
    </location>
</feature>
<dbReference type="SUPFAM" id="SSF47113">
    <property type="entry name" value="Histone-fold"/>
    <property type="match status" value="1"/>
</dbReference>
<evidence type="ECO:0000256" key="2">
    <source>
        <dbReference type="ARBA" id="ARBA00023242"/>
    </source>
</evidence>